<feature type="binding site" evidence="13">
    <location>
        <position position="85"/>
    </location>
    <ligand>
        <name>Mg(2+)</name>
        <dbReference type="ChEBI" id="CHEBI:18420"/>
    </ligand>
</feature>
<comment type="pathway">
    <text evidence="4">Amino-acid biosynthesis; L-histidine biosynthesis; L-histidine from 5-phospho-alpha-D-ribose 1-diphosphate: step 2/9.</text>
</comment>
<dbReference type="EC" id="3.5.4.19" evidence="13"/>
<comment type="caution">
    <text evidence="15">The sequence shown here is derived from an EMBL/GenBank/DDBJ whole genome shotgun (WGS) entry which is preliminary data.</text>
</comment>
<evidence type="ECO:0000256" key="12">
    <source>
        <dbReference type="ARBA" id="ARBA00023102"/>
    </source>
</evidence>
<dbReference type="GO" id="GO:0004635">
    <property type="term" value="F:phosphoribosyl-AMP cyclohydrolase activity"/>
    <property type="evidence" value="ECO:0007669"/>
    <property type="project" value="UniProtKB-UniRule"/>
</dbReference>
<comment type="catalytic activity">
    <reaction evidence="1 13">
        <text>1-(5-phospho-beta-D-ribosyl)-5'-AMP + H2O = 1-(5-phospho-beta-D-ribosyl)-5-[(5-phospho-beta-D-ribosylamino)methylideneamino]imidazole-4-carboxamide</text>
        <dbReference type="Rhea" id="RHEA:20049"/>
        <dbReference type="ChEBI" id="CHEBI:15377"/>
        <dbReference type="ChEBI" id="CHEBI:58435"/>
        <dbReference type="ChEBI" id="CHEBI:59457"/>
        <dbReference type="EC" id="3.5.4.19"/>
    </reaction>
</comment>
<evidence type="ECO:0000313" key="16">
    <source>
        <dbReference type="Proteomes" id="UP000266389"/>
    </source>
</evidence>
<comment type="similarity">
    <text evidence="6">In the N-terminal section; belongs to the PRA-CH family.</text>
</comment>
<dbReference type="HAMAP" id="MF_01021">
    <property type="entry name" value="HisI"/>
    <property type="match status" value="1"/>
</dbReference>
<comment type="similarity">
    <text evidence="5">In the C-terminal section; belongs to the PRA-PH family.</text>
</comment>
<comment type="subcellular location">
    <subcellularLocation>
        <location evidence="13">Cytoplasm</location>
    </subcellularLocation>
</comment>
<dbReference type="AlphaFoldDB" id="A0A395LY19"/>
<evidence type="ECO:0000256" key="13">
    <source>
        <dbReference type="HAMAP-Rule" id="MF_01021"/>
    </source>
</evidence>
<evidence type="ECO:0000256" key="2">
    <source>
        <dbReference type="ARBA" id="ARBA00001460"/>
    </source>
</evidence>
<dbReference type="Gene3D" id="3.10.20.810">
    <property type="entry name" value="Phosphoribosyl-AMP cyclohydrolase"/>
    <property type="match status" value="1"/>
</dbReference>
<dbReference type="UniPathway" id="UPA00031">
    <property type="reaction ID" value="UER00008"/>
</dbReference>
<dbReference type="SUPFAM" id="SSF141734">
    <property type="entry name" value="HisI-like"/>
    <property type="match status" value="1"/>
</dbReference>
<evidence type="ECO:0000256" key="9">
    <source>
        <dbReference type="ARBA" id="ARBA00022801"/>
    </source>
</evidence>
<keyword evidence="13" id="KW-0479">Metal-binding</keyword>
<dbReference type="NCBIfam" id="NF000768">
    <property type="entry name" value="PRK00051.1"/>
    <property type="match status" value="1"/>
</dbReference>
<feature type="binding site" evidence="13">
    <location>
        <position position="87"/>
    </location>
    <ligand>
        <name>Mg(2+)</name>
        <dbReference type="ChEBI" id="CHEBI:18420"/>
    </ligand>
</feature>
<keyword evidence="10 13" id="KW-0862">Zinc</keyword>
<comment type="similarity">
    <text evidence="13">Belongs to the PRA-CH family.</text>
</comment>
<dbReference type="FunFam" id="3.10.20.810:FF:000001">
    <property type="entry name" value="Histidine biosynthesis bifunctional protein HisIE"/>
    <property type="match status" value="1"/>
</dbReference>
<comment type="catalytic activity">
    <reaction evidence="2">
        <text>1-(5-phospho-beta-D-ribosyl)-ATP + H2O = 1-(5-phospho-beta-D-ribosyl)-5'-AMP + diphosphate + H(+)</text>
        <dbReference type="Rhea" id="RHEA:22828"/>
        <dbReference type="ChEBI" id="CHEBI:15377"/>
        <dbReference type="ChEBI" id="CHEBI:15378"/>
        <dbReference type="ChEBI" id="CHEBI:33019"/>
        <dbReference type="ChEBI" id="CHEBI:59457"/>
        <dbReference type="ChEBI" id="CHEBI:73183"/>
        <dbReference type="EC" id="3.6.1.31"/>
    </reaction>
</comment>
<evidence type="ECO:0000256" key="8">
    <source>
        <dbReference type="ARBA" id="ARBA00022605"/>
    </source>
</evidence>
<keyword evidence="9 13" id="KW-0378">Hydrolase</keyword>
<evidence type="ECO:0000259" key="14">
    <source>
        <dbReference type="Pfam" id="PF01502"/>
    </source>
</evidence>
<sequence length="137" mass="15192">MSSSTPYDDFLAAVKFDADGLVPVIAQDAHTGKVLMLAYMNRESLLITLTERKACYWSRSRKELWRKGATSGNTQDVQEVLLDCDGDAIVLKITQKGGACHTGYESCFYRRLAPDGSLQICDRIVFDAVTTYGKVKT</sequence>
<comment type="cofactor">
    <cofactor evidence="13">
        <name>Zn(2+)</name>
        <dbReference type="ChEBI" id="CHEBI:29105"/>
    </cofactor>
    <text evidence="13">Binds 1 zinc ion per subunit.</text>
</comment>
<dbReference type="GO" id="GO:0000287">
    <property type="term" value="F:magnesium ion binding"/>
    <property type="evidence" value="ECO:0007669"/>
    <property type="project" value="UniProtKB-UniRule"/>
</dbReference>
<proteinExistence type="inferred from homology"/>
<feature type="binding site" evidence="13">
    <location>
        <position position="100"/>
    </location>
    <ligand>
        <name>Zn(2+)</name>
        <dbReference type="ChEBI" id="CHEBI:29105"/>
        <note>ligand shared between dimeric partners</note>
    </ligand>
</feature>
<dbReference type="PANTHER" id="PTHR42945:SF1">
    <property type="entry name" value="HISTIDINE BIOSYNTHESIS BIFUNCTIONAL PROTEIN HIS7"/>
    <property type="match status" value="1"/>
</dbReference>
<feature type="domain" description="Phosphoribosyl-AMP cyclohydrolase" evidence="14">
    <location>
        <begin position="36"/>
        <end position="109"/>
    </location>
</feature>
<dbReference type="GO" id="GO:0008270">
    <property type="term" value="F:zinc ion binding"/>
    <property type="evidence" value="ECO:0007669"/>
    <property type="project" value="UniProtKB-UniRule"/>
</dbReference>
<organism evidence="15 16">
    <name type="scientific">Candidatus Thermochlorobacter aerophilus</name>
    <dbReference type="NCBI Taxonomy" id="1868324"/>
    <lineage>
        <taxon>Bacteria</taxon>
        <taxon>Pseudomonadati</taxon>
        <taxon>Chlorobiota</taxon>
        <taxon>Chlorobiia</taxon>
        <taxon>Chlorobiales</taxon>
        <taxon>Candidatus Thermochlorobacteriaceae</taxon>
        <taxon>Candidatus Thermochlorobacter</taxon>
    </lineage>
</organism>
<dbReference type="GO" id="GO:0004636">
    <property type="term" value="F:phosphoribosyl-ATP diphosphatase activity"/>
    <property type="evidence" value="ECO:0007669"/>
    <property type="project" value="UniProtKB-EC"/>
</dbReference>
<keyword evidence="8 13" id="KW-0028">Amino-acid biosynthesis</keyword>
<dbReference type="Proteomes" id="UP000266389">
    <property type="component" value="Unassembled WGS sequence"/>
</dbReference>
<keyword evidence="7 13" id="KW-0963">Cytoplasm</keyword>
<dbReference type="GO" id="GO:0000105">
    <property type="term" value="P:L-histidine biosynthetic process"/>
    <property type="evidence" value="ECO:0007669"/>
    <property type="project" value="UniProtKB-UniRule"/>
</dbReference>
<comment type="subunit">
    <text evidence="13">Homodimer.</text>
</comment>
<feature type="binding site" evidence="13">
    <location>
        <position position="83"/>
    </location>
    <ligand>
        <name>Mg(2+)</name>
        <dbReference type="ChEBI" id="CHEBI:18420"/>
    </ligand>
</feature>
<protein>
    <recommendedName>
        <fullName evidence="13">Phosphoribosyl-AMP cyclohydrolase</fullName>
        <shortName evidence="13">PRA-CH</shortName>
        <ecNumber evidence="13">3.5.4.19</ecNumber>
    </recommendedName>
</protein>
<evidence type="ECO:0000313" key="15">
    <source>
        <dbReference type="EMBL" id="RFM23435.1"/>
    </source>
</evidence>
<dbReference type="InterPro" id="IPR002496">
    <property type="entry name" value="PRib_AMP_CycHydrolase_dom"/>
</dbReference>
<feature type="binding site" evidence="13">
    <location>
        <position position="84"/>
    </location>
    <ligand>
        <name>Zn(2+)</name>
        <dbReference type="ChEBI" id="CHEBI:29105"/>
        <note>ligand shared between dimeric partners</note>
    </ligand>
</feature>
<evidence type="ECO:0000256" key="1">
    <source>
        <dbReference type="ARBA" id="ARBA00000024"/>
    </source>
</evidence>
<keyword evidence="11 13" id="KW-0460">Magnesium</keyword>
<name>A0A395LY19_9BACT</name>
<gene>
    <name evidence="13" type="primary">hisI</name>
    <name evidence="15" type="ORF">D0433_10910</name>
</gene>
<dbReference type="Pfam" id="PF01502">
    <property type="entry name" value="PRA-CH"/>
    <property type="match status" value="1"/>
</dbReference>
<evidence type="ECO:0000256" key="11">
    <source>
        <dbReference type="ARBA" id="ARBA00022842"/>
    </source>
</evidence>
<feature type="binding site" evidence="13">
    <location>
        <position position="107"/>
    </location>
    <ligand>
        <name>Zn(2+)</name>
        <dbReference type="ChEBI" id="CHEBI:29105"/>
        <note>ligand shared between dimeric partners</note>
    </ligand>
</feature>
<comment type="cofactor">
    <cofactor evidence="13">
        <name>Mg(2+)</name>
        <dbReference type="ChEBI" id="CHEBI:18420"/>
    </cofactor>
    <text evidence="13">Binds 1 Mg(2+) ion per subunit.</text>
</comment>
<evidence type="ECO:0000256" key="4">
    <source>
        <dbReference type="ARBA" id="ARBA00005204"/>
    </source>
</evidence>
<reference evidence="15 16" key="1">
    <citation type="journal article" date="2011" name="ISME J.">
        <title>Community ecology of hot spring cyanobacterial mats: predominant populations and their functional potential.</title>
        <authorList>
            <person name="Klatt C.G."/>
            <person name="Wood J.M."/>
            <person name="Rusch D.B."/>
            <person name="Bateson M.M."/>
            <person name="Hamamura N."/>
            <person name="Heidelberg J.F."/>
            <person name="Grossman A.R."/>
            <person name="Bhaya D."/>
            <person name="Cohan F.M."/>
            <person name="Kuhl M."/>
            <person name="Bryant D.A."/>
            <person name="Ward D.M."/>
        </authorList>
    </citation>
    <scope>NUCLEOTIDE SEQUENCE [LARGE SCALE GENOMIC DNA]</scope>
    <source>
        <strain evidence="15">OS</strain>
    </source>
</reference>
<dbReference type="EMBL" id="PHFL01000065">
    <property type="protein sequence ID" value="RFM23435.1"/>
    <property type="molecule type" value="Genomic_DNA"/>
</dbReference>
<comment type="pathway">
    <text evidence="3 13">Amino-acid biosynthesis; L-histidine biosynthesis; L-histidine from 5-phospho-alpha-D-ribose 1-diphosphate: step 3/9.</text>
</comment>
<keyword evidence="12 13" id="KW-0368">Histidine biosynthesis</keyword>
<evidence type="ECO:0000256" key="6">
    <source>
        <dbReference type="ARBA" id="ARBA00008299"/>
    </source>
</evidence>
<evidence type="ECO:0000256" key="7">
    <source>
        <dbReference type="ARBA" id="ARBA00022490"/>
    </source>
</evidence>
<dbReference type="InterPro" id="IPR038019">
    <property type="entry name" value="PRib_AMP_CycHydrolase_sf"/>
</dbReference>
<dbReference type="PANTHER" id="PTHR42945">
    <property type="entry name" value="HISTIDINE BIOSYNTHESIS BIFUNCTIONAL PROTEIN"/>
    <property type="match status" value="1"/>
</dbReference>
<evidence type="ECO:0000256" key="10">
    <source>
        <dbReference type="ARBA" id="ARBA00022833"/>
    </source>
</evidence>
<dbReference type="GO" id="GO:0005737">
    <property type="term" value="C:cytoplasm"/>
    <property type="evidence" value="ECO:0007669"/>
    <property type="project" value="UniProtKB-SubCell"/>
</dbReference>
<accession>A0A395LY19</accession>
<comment type="function">
    <text evidence="13">Catalyzes the hydrolysis of the adenine ring of phosphoribosyl-AMP.</text>
</comment>
<dbReference type="InterPro" id="IPR026660">
    <property type="entry name" value="PRA-CH"/>
</dbReference>
<evidence type="ECO:0000256" key="5">
    <source>
        <dbReference type="ARBA" id="ARBA00007731"/>
    </source>
</evidence>
<evidence type="ECO:0000256" key="3">
    <source>
        <dbReference type="ARBA" id="ARBA00005169"/>
    </source>
</evidence>